<protein>
    <submittedName>
        <fullName evidence="1">Uncharacterized protein</fullName>
    </submittedName>
</protein>
<organism evidence="1 2">
    <name type="scientific">Mycolicibacillus koreensis</name>
    <dbReference type="NCBI Taxonomy" id="1069220"/>
    <lineage>
        <taxon>Bacteria</taxon>
        <taxon>Bacillati</taxon>
        <taxon>Actinomycetota</taxon>
        <taxon>Actinomycetes</taxon>
        <taxon>Mycobacteriales</taxon>
        <taxon>Mycobacteriaceae</taxon>
        <taxon>Mycolicibacillus</taxon>
    </lineage>
</organism>
<evidence type="ECO:0000313" key="2">
    <source>
        <dbReference type="Proteomes" id="UP000193577"/>
    </source>
</evidence>
<sequence length="67" mass="7465">MTSDLTQKTFAAQFEQMNAEIRSRGALRTAVDGDGEEFSWIDPEIMGGDFVEMYGKMTSLGIARGWL</sequence>
<keyword evidence="2" id="KW-1185">Reference proteome</keyword>
<name>A0A7I7SCA4_9MYCO</name>
<comment type="caution">
    <text evidence="1">The sequence shown here is derived from an EMBL/GenBank/DDBJ whole genome shotgun (WGS) entry which is preliminary data.</text>
</comment>
<reference evidence="1 2" key="1">
    <citation type="submission" date="2017-04" db="EMBL/GenBank/DDBJ databases">
        <title>The new phylogeny of genus Mycobacterium.</title>
        <authorList>
            <person name="Tortoli E."/>
            <person name="Trovato A."/>
            <person name="Cirillo D.M."/>
        </authorList>
    </citation>
    <scope>NUCLEOTIDE SEQUENCE [LARGE SCALE GENOMIC DNA]</scope>
    <source>
        <strain evidence="1 2">KCTC 19819</strain>
    </source>
</reference>
<accession>A0A7I7SCA4</accession>
<dbReference type="AlphaFoldDB" id="A0A7I7SCA4"/>
<dbReference type="OrthoDB" id="4762434at2"/>
<dbReference type="EMBL" id="NCXO01000008">
    <property type="protein sequence ID" value="OSC34739.1"/>
    <property type="molecule type" value="Genomic_DNA"/>
</dbReference>
<gene>
    <name evidence="1" type="ORF">B8W67_05680</name>
</gene>
<evidence type="ECO:0000313" key="1">
    <source>
        <dbReference type="EMBL" id="OSC34739.1"/>
    </source>
</evidence>
<dbReference type="RefSeq" id="WP_085302743.1">
    <property type="nucleotide sequence ID" value="NZ_AP022594.1"/>
</dbReference>
<proteinExistence type="predicted"/>
<dbReference type="Proteomes" id="UP000193577">
    <property type="component" value="Unassembled WGS sequence"/>
</dbReference>